<comment type="function">
    <text evidence="10">Glycosyltransferase which elongates the O-linked glucose attached to EGF-like repeats in the extracellular domain of Notch proteins by catalyzing the addition of xylose.</text>
</comment>
<evidence type="ECO:0000313" key="15">
    <source>
        <dbReference type="Proteomes" id="UP000054359"/>
    </source>
</evidence>
<keyword evidence="5 13" id="KW-0812">Transmembrane</keyword>
<name>A0A087T5G3_STEMI</name>
<comment type="catalytic activity">
    <reaction evidence="12">
        <text>3-O-(beta-D-glucosyl)-L-seryl-[EGF-like domain protein] + UDP-alpha-D-xylose = 3-O-[alpha-D-xylosyl-(1-&gt;3)-beta-D-glucosyl]-L-seryl-[EGF-like domain protein] + UDP + H(+)</text>
        <dbReference type="Rhea" id="RHEA:56064"/>
        <dbReference type="Rhea" id="RHEA-COMP:14610"/>
        <dbReference type="Rhea" id="RHEA-COMP:14611"/>
        <dbReference type="ChEBI" id="CHEBI:15378"/>
        <dbReference type="ChEBI" id="CHEBI:57632"/>
        <dbReference type="ChEBI" id="CHEBI:58223"/>
        <dbReference type="ChEBI" id="CHEBI:140575"/>
        <dbReference type="ChEBI" id="CHEBI:140576"/>
        <dbReference type="EC" id="2.4.2.42"/>
    </reaction>
</comment>
<evidence type="ECO:0000256" key="9">
    <source>
        <dbReference type="ARBA" id="ARBA00023180"/>
    </source>
</evidence>
<keyword evidence="9" id="KW-0325">Glycoprotein</keyword>
<feature type="transmembrane region" description="Helical" evidence="13">
    <location>
        <begin position="9"/>
        <end position="28"/>
    </location>
</feature>
<dbReference type="Proteomes" id="UP000054359">
    <property type="component" value="Unassembled WGS sequence"/>
</dbReference>
<dbReference type="PANTHER" id="PTHR46012">
    <property type="entry name" value="IP22168P"/>
    <property type="match status" value="1"/>
</dbReference>
<evidence type="ECO:0000256" key="7">
    <source>
        <dbReference type="ARBA" id="ARBA00022989"/>
    </source>
</evidence>
<evidence type="ECO:0000256" key="8">
    <source>
        <dbReference type="ARBA" id="ARBA00023136"/>
    </source>
</evidence>
<dbReference type="EMBL" id="KK113503">
    <property type="protein sequence ID" value="KFM60352.1"/>
    <property type="molecule type" value="Genomic_DNA"/>
</dbReference>
<keyword evidence="3" id="KW-0328">Glycosyltransferase</keyword>
<evidence type="ECO:0000256" key="5">
    <source>
        <dbReference type="ARBA" id="ARBA00022692"/>
    </source>
</evidence>
<dbReference type="SUPFAM" id="SSF53448">
    <property type="entry name" value="Nucleotide-diphospho-sugar transferases"/>
    <property type="match status" value="1"/>
</dbReference>
<dbReference type="GO" id="GO:0016020">
    <property type="term" value="C:membrane"/>
    <property type="evidence" value="ECO:0007669"/>
    <property type="project" value="UniProtKB-SubCell"/>
</dbReference>
<dbReference type="STRING" id="407821.A0A087T5G3"/>
<evidence type="ECO:0000256" key="3">
    <source>
        <dbReference type="ARBA" id="ARBA00022676"/>
    </source>
</evidence>
<dbReference type="OMA" id="IPIHKEY"/>
<dbReference type="Gene3D" id="3.90.550.10">
    <property type="entry name" value="Spore Coat Polysaccharide Biosynthesis Protein SpsA, Chain A"/>
    <property type="match status" value="1"/>
</dbReference>
<evidence type="ECO:0000256" key="11">
    <source>
        <dbReference type="ARBA" id="ARBA00038854"/>
    </source>
</evidence>
<accession>A0A087T5G3</accession>
<dbReference type="OrthoDB" id="10266326at2759"/>
<dbReference type="EC" id="2.4.2.42" evidence="11"/>
<protein>
    <recommendedName>
        <fullName evidence="11">UDP-D-xylose:beta-D-glucoside alpha-1,3-D-xylosyltransferase</fullName>
        <ecNumber evidence="11">2.4.2.42</ecNumber>
    </recommendedName>
</protein>
<evidence type="ECO:0000256" key="1">
    <source>
        <dbReference type="ARBA" id="ARBA00004606"/>
    </source>
</evidence>
<organism evidence="14 15">
    <name type="scientific">Stegodyphus mimosarum</name>
    <name type="common">African social velvet spider</name>
    <dbReference type="NCBI Taxonomy" id="407821"/>
    <lineage>
        <taxon>Eukaryota</taxon>
        <taxon>Metazoa</taxon>
        <taxon>Ecdysozoa</taxon>
        <taxon>Arthropoda</taxon>
        <taxon>Chelicerata</taxon>
        <taxon>Arachnida</taxon>
        <taxon>Araneae</taxon>
        <taxon>Araneomorphae</taxon>
        <taxon>Entelegynae</taxon>
        <taxon>Eresoidea</taxon>
        <taxon>Eresidae</taxon>
        <taxon>Stegodyphus</taxon>
    </lineage>
</organism>
<keyword evidence="4 14" id="KW-0808">Transferase</keyword>
<dbReference type="GO" id="GO:0016266">
    <property type="term" value="P:protein O-linked glycosylation via N-acetyl-galactosamine"/>
    <property type="evidence" value="ECO:0007669"/>
    <property type="project" value="TreeGrafter"/>
</dbReference>
<dbReference type="GO" id="GO:0140563">
    <property type="term" value="F:UDP-D-xylose:beta-D-glucoside alpha-1,3-D-xylosyltransferase activity"/>
    <property type="evidence" value="ECO:0007669"/>
    <property type="project" value="UniProtKB-EC"/>
</dbReference>
<keyword evidence="7 13" id="KW-1133">Transmembrane helix</keyword>
<dbReference type="InterPro" id="IPR051993">
    <property type="entry name" value="Glycosyltransferase_8"/>
</dbReference>
<dbReference type="InterPro" id="IPR029044">
    <property type="entry name" value="Nucleotide-diphossugar_trans"/>
</dbReference>
<evidence type="ECO:0000256" key="6">
    <source>
        <dbReference type="ARBA" id="ARBA00022968"/>
    </source>
</evidence>
<keyword evidence="8 13" id="KW-0472">Membrane</keyword>
<evidence type="ECO:0000256" key="13">
    <source>
        <dbReference type="SAM" id="Phobius"/>
    </source>
</evidence>
<dbReference type="InterPro" id="IPR002495">
    <property type="entry name" value="Glyco_trans_8"/>
</dbReference>
<evidence type="ECO:0000256" key="12">
    <source>
        <dbReference type="ARBA" id="ARBA00049181"/>
    </source>
</evidence>
<dbReference type="PANTHER" id="PTHR46012:SF2">
    <property type="entry name" value="IP22168P"/>
    <property type="match status" value="1"/>
</dbReference>
<evidence type="ECO:0000256" key="10">
    <source>
        <dbReference type="ARBA" id="ARBA00037301"/>
    </source>
</evidence>
<keyword evidence="15" id="KW-1185">Reference proteome</keyword>
<dbReference type="AlphaFoldDB" id="A0A087T5G3"/>
<evidence type="ECO:0000256" key="4">
    <source>
        <dbReference type="ARBA" id="ARBA00022679"/>
    </source>
</evidence>
<evidence type="ECO:0000313" key="14">
    <source>
        <dbReference type="EMBL" id="KFM60352.1"/>
    </source>
</evidence>
<reference evidence="14 15" key="1">
    <citation type="submission" date="2013-11" db="EMBL/GenBank/DDBJ databases">
        <title>Genome sequencing of Stegodyphus mimosarum.</title>
        <authorList>
            <person name="Bechsgaard J."/>
        </authorList>
    </citation>
    <scope>NUCLEOTIDE SEQUENCE [LARGE SCALE GENOMIC DNA]</scope>
</reference>
<sequence length="398" mass="46572">MVLSQHARFYTRFAILFLITSTTILYYATSKKESISLKTPFYEKQIASKSPDKQYFKNVTKVKTIPVTNEKFDGKVYSFGNRIEKIKLAVVLCGERLNQTVVTLKSAVIFSRKSLHFIIIVDDINHALLKQKLLEWPSAILERLSFEIHPINFPNGSEGDEWKKLFKLCACQRLFLPSILHHIDSLLYVDTDVLFLRPVEELWEHFYRMNSSHIAALCPEHEDFATGWYNRFARHPFYEPLGVNSGVMLMNLTRMRTFQWETYLPSIMKEYRLNIVWGDQDIVNIIFHFHPEKLYLFPCEWNFRPDHCMYSNVCKTAEKNGIAVIHGNRGVFLNNKQPAFKAIFQAMLQYNLEDDPILHFLEPVKLYLKQTVNTNCGKYLSTVISSIHPKILEKTSKR</sequence>
<dbReference type="Pfam" id="PF01501">
    <property type="entry name" value="Glyco_transf_8"/>
    <property type="match status" value="1"/>
</dbReference>
<comment type="subcellular location">
    <subcellularLocation>
        <location evidence="1">Membrane</location>
        <topology evidence="1">Single-pass type II membrane protein</topology>
    </subcellularLocation>
</comment>
<feature type="non-terminal residue" evidence="14">
    <location>
        <position position="398"/>
    </location>
</feature>
<comment type="similarity">
    <text evidence="2">Belongs to the glycosyltransferase 8 family.</text>
</comment>
<evidence type="ECO:0000256" key="2">
    <source>
        <dbReference type="ARBA" id="ARBA00006351"/>
    </source>
</evidence>
<proteinExistence type="inferred from homology"/>
<keyword evidence="6" id="KW-0735">Signal-anchor</keyword>
<gene>
    <name evidence="14" type="ORF">X975_25701</name>
</gene>